<evidence type="ECO:0000256" key="7">
    <source>
        <dbReference type="ARBA" id="ARBA00023306"/>
    </source>
</evidence>
<evidence type="ECO:0000256" key="4">
    <source>
        <dbReference type="ARBA" id="ARBA00022692"/>
    </source>
</evidence>
<feature type="compositionally biased region" description="Polar residues" evidence="8">
    <location>
        <begin position="294"/>
        <end position="315"/>
    </location>
</feature>
<accession>A0A9D2MM39</accession>
<evidence type="ECO:0000256" key="8">
    <source>
        <dbReference type="SAM" id="MobiDB-lite"/>
    </source>
</evidence>
<dbReference type="PROSITE" id="PS51779">
    <property type="entry name" value="POTRA"/>
    <property type="match status" value="1"/>
</dbReference>
<feature type="region of interest" description="Disordered" evidence="8">
    <location>
        <begin position="268"/>
        <end position="315"/>
    </location>
</feature>
<feature type="compositionally biased region" description="Polar residues" evidence="8">
    <location>
        <begin position="268"/>
        <end position="279"/>
    </location>
</feature>
<reference evidence="11" key="2">
    <citation type="submission" date="2021-04" db="EMBL/GenBank/DDBJ databases">
        <authorList>
            <person name="Gilroy R."/>
        </authorList>
    </citation>
    <scope>NUCLEOTIDE SEQUENCE</scope>
    <source>
        <strain evidence="11">CHK192-8294</strain>
    </source>
</reference>
<comment type="subcellular location">
    <subcellularLocation>
        <location evidence="1">Membrane</location>
    </subcellularLocation>
</comment>
<evidence type="ECO:0000256" key="1">
    <source>
        <dbReference type="ARBA" id="ARBA00004370"/>
    </source>
</evidence>
<protein>
    <submittedName>
        <fullName evidence="11">FtsQ-type POTRA domain-containing protein</fullName>
    </submittedName>
</protein>
<reference evidence="11" key="1">
    <citation type="journal article" date="2021" name="PeerJ">
        <title>Extensive microbial diversity within the chicken gut microbiome revealed by metagenomics and culture.</title>
        <authorList>
            <person name="Gilroy R."/>
            <person name="Ravi A."/>
            <person name="Getino M."/>
            <person name="Pursley I."/>
            <person name="Horton D.L."/>
            <person name="Alikhan N.F."/>
            <person name="Baker D."/>
            <person name="Gharbi K."/>
            <person name="Hall N."/>
            <person name="Watson M."/>
            <person name="Adriaenssens E.M."/>
            <person name="Foster-Nyarko E."/>
            <person name="Jarju S."/>
            <person name="Secka A."/>
            <person name="Antonio M."/>
            <person name="Oren A."/>
            <person name="Chaudhuri R.R."/>
            <person name="La Ragione R."/>
            <person name="Hildebrand F."/>
            <person name="Pallen M.J."/>
        </authorList>
    </citation>
    <scope>NUCLEOTIDE SEQUENCE</scope>
    <source>
        <strain evidence="11">CHK192-8294</strain>
    </source>
</reference>
<dbReference type="Proteomes" id="UP000823921">
    <property type="component" value="Unassembled WGS sequence"/>
</dbReference>
<dbReference type="Pfam" id="PF08478">
    <property type="entry name" value="POTRA_1"/>
    <property type="match status" value="1"/>
</dbReference>
<dbReference type="GO" id="GO:0016020">
    <property type="term" value="C:membrane"/>
    <property type="evidence" value="ECO:0007669"/>
    <property type="project" value="UniProtKB-SubCell"/>
</dbReference>
<evidence type="ECO:0000256" key="6">
    <source>
        <dbReference type="ARBA" id="ARBA00023136"/>
    </source>
</evidence>
<proteinExistence type="predicted"/>
<dbReference type="GO" id="GO:0090529">
    <property type="term" value="P:cell septum assembly"/>
    <property type="evidence" value="ECO:0007669"/>
    <property type="project" value="InterPro"/>
</dbReference>
<dbReference type="InterPro" id="IPR034746">
    <property type="entry name" value="POTRA"/>
</dbReference>
<feature type="domain" description="POTRA" evidence="10">
    <location>
        <begin position="41"/>
        <end position="110"/>
    </location>
</feature>
<keyword evidence="6 9" id="KW-0472">Membrane</keyword>
<keyword evidence="2" id="KW-1003">Cell membrane</keyword>
<dbReference type="Gene3D" id="3.10.20.310">
    <property type="entry name" value="membrane protein fhac"/>
    <property type="match status" value="1"/>
</dbReference>
<keyword evidence="5 9" id="KW-1133">Transmembrane helix</keyword>
<evidence type="ECO:0000256" key="9">
    <source>
        <dbReference type="SAM" id="Phobius"/>
    </source>
</evidence>
<dbReference type="PANTHER" id="PTHR35851:SF1">
    <property type="entry name" value="CELL DIVISION PROTEIN FTSQ"/>
    <property type="match status" value="1"/>
</dbReference>
<evidence type="ECO:0000313" key="12">
    <source>
        <dbReference type="Proteomes" id="UP000823921"/>
    </source>
</evidence>
<organism evidence="11 12">
    <name type="scientific">Candidatus Flavonifractor intestinigallinarum</name>
    <dbReference type="NCBI Taxonomy" id="2838586"/>
    <lineage>
        <taxon>Bacteria</taxon>
        <taxon>Bacillati</taxon>
        <taxon>Bacillota</taxon>
        <taxon>Clostridia</taxon>
        <taxon>Eubacteriales</taxon>
        <taxon>Oscillospiraceae</taxon>
        <taxon>Flavonifractor</taxon>
    </lineage>
</organism>
<dbReference type="EMBL" id="DWXO01000070">
    <property type="protein sequence ID" value="HJB80722.1"/>
    <property type="molecule type" value="Genomic_DNA"/>
</dbReference>
<evidence type="ECO:0000313" key="11">
    <source>
        <dbReference type="EMBL" id="HJB80722.1"/>
    </source>
</evidence>
<keyword evidence="4 9" id="KW-0812">Transmembrane</keyword>
<dbReference type="InterPro" id="IPR013685">
    <property type="entry name" value="POTRA_FtsQ_type"/>
</dbReference>
<dbReference type="PANTHER" id="PTHR35851">
    <property type="entry name" value="CELL DIVISION PROTEIN FTSQ"/>
    <property type="match status" value="1"/>
</dbReference>
<sequence>MAARRNRKRRRRNRGRFGALYKLLSILLIFAAILAGCIIFFRVNTMVVTGNSRYTQEEILAAAGVEKGDNLFTLNKYQIADRILTQLPYVDDVAISRKLPDTLIFEVSESAGVAWVESGGSYWLLDDKCKLLEVGDAALVQGKPQVLGLDPVNPSVGNLLTVSAEQQDKLEQLQAFLKAIRERLMTGSLKGVIDLTSANEIRFGYGENLTVIFPMNGDFTQETYELKLALETMDERGLPRTGTLDQNYEDNKIHLLPERWLPEGWSPLQVTTEPTQQPEASGGEATAVPEESAQPETETAQPSHTPTVPEQAPEQ</sequence>
<feature type="transmembrane region" description="Helical" evidence="9">
    <location>
        <begin position="20"/>
        <end position="41"/>
    </location>
</feature>
<dbReference type="InterPro" id="IPR026579">
    <property type="entry name" value="FtsQ"/>
</dbReference>
<comment type="caution">
    <text evidence="11">The sequence shown here is derived from an EMBL/GenBank/DDBJ whole genome shotgun (WGS) entry which is preliminary data.</text>
</comment>
<name>A0A9D2MM39_9FIRM</name>
<gene>
    <name evidence="11" type="ORF">H9712_07035</name>
</gene>
<evidence type="ECO:0000256" key="5">
    <source>
        <dbReference type="ARBA" id="ARBA00022989"/>
    </source>
</evidence>
<keyword evidence="3" id="KW-0132">Cell division</keyword>
<keyword evidence="7" id="KW-0131">Cell cycle</keyword>
<dbReference type="AlphaFoldDB" id="A0A9D2MM39"/>
<evidence type="ECO:0000256" key="2">
    <source>
        <dbReference type="ARBA" id="ARBA00022475"/>
    </source>
</evidence>
<evidence type="ECO:0000256" key="3">
    <source>
        <dbReference type="ARBA" id="ARBA00022618"/>
    </source>
</evidence>
<evidence type="ECO:0000259" key="10">
    <source>
        <dbReference type="PROSITE" id="PS51779"/>
    </source>
</evidence>